<evidence type="ECO:0000259" key="6">
    <source>
        <dbReference type="Pfam" id="PF16213"/>
    </source>
</evidence>
<feature type="domain" description="Mon2/Sec7/BIG1-like dimerisation and cyclophilin-binding" evidence="6">
    <location>
        <begin position="5"/>
        <end position="165"/>
    </location>
</feature>
<evidence type="ECO:0000313" key="8">
    <source>
        <dbReference type="Proteomes" id="UP000245609"/>
    </source>
</evidence>
<feature type="region of interest" description="Disordered" evidence="3">
    <location>
        <begin position="2079"/>
        <end position="2107"/>
    </location>
</feature>
<sequence>MSGYSTALTNEMQKLSNETKRKYPQIKEAAERVVVIIRANSSFANPEIIEPFFLSCKTKNVKIVTIALSFLQTLIMFNSVPNKFLEEIVLNLKDSLELGDEVQIKVLQLILPLVTFYKQICRSLLSTVLELCFELANSKNRDLANSASATIQQMLVVVFDRVSFEIASDSSKQFNEDKSSNDSRKRISQNIDLNSNNNKTSEESLDNSETLLKKGIERLKIKPESDFYLDASDILKDLCALVANKRLHFISVSNVDTGFVLETIELIISSHSKTFIKDPSVFSLLKNTLAPFLMNLFTKSPSFRISIRQTRIILKFIKEFYQQLPLECEVFLSTFRQILMTGTFSNAKKFSKANSVSPITPQSPLSDIYTNQTELSQPSTTSELAEYNQAVAAEALLRICIDTNLFLSLYRIYGCQNDGNQTVYLIIKDMCRYVSEKSDILFSASMANTGTLNASTDLESFKKQIGYSSFSFLSVQNKNSKLNLRFGLLDMLDKVDPPLLNETHLFIISFFCLVELSTGLSNLCIPPCSQPVTFNSTHNTKSPKIHSNSNLPNSVFSSEPDGISSTVSKKVSVILSDREGSGLVKDMEVKKDIELIKLFLDSTWPELLSTLSFLSKLSFPSAEQACLVQSMENYIKILGVIGNKSGYTSFITSLCACCLPRFETLSLNKKQSSISPLPKSDPNETKSQENEIKSDLDVNLDVSGTKKQPLSVPLTEYFDFFDILLSEANIRSLSSLANCAKFLSPILKEEWYLLVVTFQQAEEILHQNNFSFRRKHETNSSLARDTVAFSPTSFPNDPLYKIYIDHQLVVSEYESLFQLIPQIHDSDSLGWFLYALCLLNLDLTGAPEQDRDSPIYLLMKRSMSKSKRIPAVLNRVCFSIKCMLSLTNNHIDSLLSLNSPSLSDKPKQTLWELFVYQLLDTATFVNTPQALRTQACDALSESVLSAMSYVLDAAKTSADSETGEFAGTIQRSNYYGDVQIQALMPLAEMISVTKQSRYESDNYSRFSEVQSLALSTLNQLLQTSGHSICNAWDVVFDILESAVESTSELKTKSPSANAGAMFNTAASTRENSLVRIAFPSLQLVCTDFIGNLSLGSIRRCVSVLGSYAHQSSDLNVALTSVGLMWNITDFLLSSNNNELRDKNGSIIKTESTLGDGQSIVSAHLEKLLADYFGKKIPPSLSAFADLWKFIQTCEFEGDHSSGNIELLFLFALFVLLKLCIDDRHEMRSSSIKTLFSTLDIYGANLSSLSWDIILWAILNPLILEVSSMRSKIFIQDWDIPKFVISKSESFSDGALSNSIRYSETNADSTQGFTTSKENAVINTRLNDIEVSESGLYVEHPKFVRFKTWDETISTIMINIVTILVSRLSREEPQTEKLSMCIIYFMSWLNTLAYGSAHPIRTHHELFNIYCAILDHKNNAPSSENVSQDLKGFPDALLMTLETHSVHPAFRIVFQGKLLIDTVVESYRIFEGFLCKLSETTLPKKKHDNSQPIYESNHTSQTDLFLNKRVVSCFALMWDSLVLFLSSCCESVSRARSRLDSTLTTVSDFSTSGVSPKNLKSIIEILSRLAIQLGPKQLNKLTFEDYGFYFRVLKFALFSEYDLSVKDLYNMTPLQLSIWDSLSSFLGTIGFSKNSSFSSLQNINSGNPKKSRVYTINYSSNHHLTELLLIYFDFVSYLSVLPFLPYIVECKDKETMLEKYNLPVWSIKVFESFHDWIKPIDIDFLLPFSNEAQLKSKGIKSKRMPTFFAISKHSLESINQIIFKLSLLSYFDDQIPAEMPLELSKENEDSDMHKLSSLPEDKGFSLNFFNLAFSLASSGILETLIESCSLMLACWDSFNWGFLSHQPSDSDSDLALSLTSLRPIWDISMKTLPDLVSFTFELFMLLQSSEIRPFVDRFWSITFEVVNEVLFLPPIYISKYRESHSNGYDINFTSNNIVYFKNTSSSEKVPTQLSVNYTFPCSFPLEFEDLVFRCPPPSLTDLDIKDPALVQKYRKSNSLESGLNTQSSDLIQSKLFDPLLNSIMISALRFISSITSYSSEEKLISSLSSFNLRHSPITATDASFNVNSNFKKGNHCNIQSKENGHEESENLTIEPINDSSDQCKNSGSNSFGITNDEKTQTGCEYKRVVVDLFTLLCKISGQSTFSKESQTYNSIGINTGSILTNEIFEPYKNLAIVDSKFSLTLCALHWLFVLSSKSSNFVTLPITQKYADNDKSRFLGNSKVVDDIPSLQQNIDINQTKESFSIASSLYCMPTNKFYTNHGKMDIQNQENICSYGEIPGFNDRPLVPLWVSKLSSVCLVYVAAKLISEYLGLDKICFCWFNDVTRFIDLEVNENSFYSNVQIVFLLKHLVYLECIPNIFSEMLNDTKQDQSGAESTLLEQILVGWECKSLINQDILLNLGCKLGKVSCDSVVNLHKQHLANNFTEDTGPLFIVKQETSSNFEPNSDGYEYRSNLAKIKNIFLSGPKAHIYILYNLIQGMGHDRQKEIRNLSQICLSQLSLL</sequence>
<feature type="compositionally biased region" description="Polar residues" evidence="3">
    <location>
        <begin position="188"/>
        <end position="199"/>
    </location>
</feature>
<feature type="domain" description="Mon2/Sec7/BIG1-like HUS" evidence="4">
    <location>
        <begin position="229"/>
        <end position="419"/>
    </location>
</feature>
<dbReference type="Pfam" id="PF16206">
    <property type="entry name" value="Mon2_C"/>
    <property type="match status" value="2"/>
</dbReference>
<feature type="region of interest" description="Disordered" evidence="3">
    <location>
        <begin position="173"/>
        <end position="206"/>
    </location>
</feature>
<dbReference type="GO" id="GO:0015031">
    <property type="term" value="P:protein transport"/>
    <property type="evidence" value="ECO:0007669"/>
    <property type="project" value="UniProtKB-KW"/>
</dbReference>
<dbReference type="InterPro" id="IPR032691">
    <property type="entry name" value="Mon2/Sec7/BIG1-like_HUS"/>
</dbReference>
<accession>A0A2T9ZHS3</accession>
<feature type="domain" description="Mon2 C-terminal" evidence="5">
    <location>
        <begin position="1086"/>
        <end position="1134"/>
    </location>
</feature>
<dbReference type="InterPro" id="IPR032817">
    <property type="entry name" value="Mon2_C"/>
</dbReference>
<proteinExistence type="predicted"/>
<protein>
    <recommendedName>
        <fullName evidence="9">Protein MON2 homolog</fullName>
    </recommendedName>
</protein>
<dbReference type="STRING" id="133381.A0A2T9ZHS3"/>
<gene>
    <name evidence="7" type="ORF">BB560_001385</name>
</gene>
<evidence type="ECO:0000256" key="1">
    <source>
        <dbReference type="ARBA" id="ARBA00022448"/>
    </source>
</evidence>
<dbReference type="Pfam" id="PF16213">
    <property type="entry name" value="DCB"/>
    <property type="match status" value="1"/>
</dbReference>
<dbReference type="OrthoDB" id="294853at2759"/>
<feature type="domain" description="Mon2 C-terminal" evidence="5">
    <location>
        <begin position="1205"/>
        <end position="1267"/>
    </location>
</feature>
<evidence type="ECO:0000256" key="2">
    <source>
        <dbReference type="ARBA" id="ARBA00022927"/>
    </source>
</evidence>
<comment type="caution">
    <text evidence="7">The sequence shown here is derived from an EMBL/GenBank/DDBJ whole genome shotgun (WGS) entry which is preliminary data.</text>
</comment>
<dbReference type="Pfam" id="PF12783">
    <property type="entry name" value="Sec7-like_HUS"/>
    <property type="match status" value="1"/>
</dbReference>
<feature type="compositionally biased region" description="Basic and acidic residues" evidence="3">
    <location>
        <begin position="174"/>
        <end position="185"/>
    </location>
</feature>
<evidence type="ECO:0008006" key="9">
    <source>
        <dbReference type="Google" id="ProtNLM"/>
    </source>
</evidence>
<evidence type="ECO:0000259" key="5">
    <source>
        <dbReference type="Pfam" id="PF16206"/>
    </source>
</evidence>
<dbReference type="Proteomes" id="UP000245609">
    <property type="component" value="Unassembled WGS sequence"/>
</dbReference>
<feature type="compositionally biased region" description="Polar residues" evidence="3">
    <location>
        <begin position="2096"/>
        <end position="2107"/>
    </location>
</feature>
<evidence type="ECO:0000313" key="7">
    <source>
        <dbReference type="EMBL" id="PVV04129.1"/>
    </source>
</evidence>
<keyword evidence="2" id="KW-0653">Protein transport</keyword>
<keyword evidence="8" id="KW-1185">Reference proteome</keyword>
<dbReference type="InterPro" id="IPR032629">
    <property type="entry name" value="DCB_dom"/>
</dbReference>
<name>A0A2T9ZHS3_9FUNG</name>
<evidence type="ECO:0000259" key="4">
    <source>
        <dbReference type="Pfam" id="PF12783"/>
    </source>
</evidence>
<keyword evidence="1" id="KW-0813">Transport</keyword>
<organism evidence="7 8">
    <name type="scientific">Smittium megazygosporum</name>
    <dbReference type="NCBI Taxonomy" id="133381"/>
    <lineage>
        <taxon>Eukaryota</taxon>
        <taxon>Fungi</taxon>
        <taxon>Fungi incertae sedis</taxon>
        <taxon>Zoopagomycota</taxon>
        <taxon>Kickxellomycotina</taxon>
        <taxon>Harpellomycetes</taxon>
        <taxon>Harpellales</taxon>
        <taxon>Legeriomycetaceae</taxon>
        <taxon>Smittium</taxon>
    </lineage>
</organism>
<dbReference type="GO" id="GO:0005794">
    <property type="term" value="C:Golgi apparatus"/>
    <property type="evidence" value="ECO:0007669"/>
    <property type="project" value="UniProtKB-ARBA"/>
</dbReference>
<evidence type="ECO:0000256" key="3">
    <source>
        <dbReference type="SAM" id="MobiDB-lite"/>
    </source>
</evidence>
<reference evidence="7 8" key="1">
    <citation type="journal article" date="2018" name="MBio">
        <title>Comparative Genomics Reveals the Core Gene Toolbox for the Fungus-Insect Symbiosis.</title>
        <authorList>
            <person name="Wang Y."/>
            <person name="Stata M."/>
            <person name="Wang W."/>
            <person name="Stajich J.E."/>
            <person name="White M.M."/>
            <person name="Moncalvo J.M."/>
        </authorList>
    </citation>
    <scope>NUCLEOTIDE SEQUENCE [LARGE SCALE GENOMIC DNA]</scope>
    <source>
        <strain evidence="7 8">SC-DP-2</strain>
    </source>
</reference>
<dbReference type="EMBL" id="MBFS01000159">
    <property type="protein sequence ID" value="PVV04129.1"/>
    <property type="molecule type" value="Genomic_DNA"/>
</dbReference>